<dbReference type="Proteomes" id="UP000002648">
    <property type="component" value="Unassembled WGS sequence"/>
</dbReference>
<organism evidence="1 2">
    <name type="scientific">Bartonella taylorii 8TBB</name>
    <dbReference type="NCBI Taxonomy" id="1094560"/>
    <lineage>
        <taxon>Bacteria</taxon>
        <taxon>Pseudomonadati</taxon>
        <taxon>Pseudomonadota</taxon>
        <taxon>Alphaproteobacteria</taxon>
        <taxon>Hyphomicrobiales</taxon>
        <taxon>Bartonellaceae</taxon>
        <taxon>Bartonella</taxon>
    </lineage>
</organism>
<sequence>MINNPSSLLLLGMAGLFPQSHYLTAEEEKHLQEGADGKVHVFLNGIFTPPYEAAVYAVQHA</sequence>
<feature type="non-terminal residue" evidence="1">
    <location>
        <position position="61"/>
    </location>
</feature>
<dbReference type="EMBL" id="AIMD01000038">
    <property type="protein sequence ID" value="EJF93803.1"/>
    <property type="molecule type" value="Genomic_DNA"/>
</dbReference>
<reference evidence="1 2" key="1">
    <citation type="submission" date="2012-03" db="EMBL/GenBank/DDBJ databases">
        <title>The Genome Sequence of Bartonella taylorii 8TBB.</title>
        <authorList>
            <consortium name="The Broad Institute Genome Sequencing Platform"/>
            <consortium name="The Broad Institute Genome Sequencing Center for Infectious Disease"/>
            <person name="Feldgarden M."/>
            <person name="Kirby J."/>
            <person name="Kosoy M."/>
            <person name="Birtles R."/>
            <person name="Probert W.S."/>
            <person name="Chiaraviglio L."/>
            <person name="Young S.K."/>
            <person name="Zeng Q."/>
            <person name="Gargeya S."/>
            <person name="Fitzgerald M."/>
            <person name="Haas B."/>
            <person name="Abouelleil A."/>
            <person name="Alvarado L."/>
            <person name="Arachchi H.M."/>
            <person name="Berlin A."/>
            <person name="Chapman S.B."/>
            <person name="Gearin G."/>
            <person name="Goldberg J."/>
            <person name="Griggs A."/>
            <person name="Gujja S."/>
            <person name="Hansen M."/>
            <person name="Heiman D."/>
            <person name="Howarth C."/>
            <person name="Larimer J."/>
            <person name="Lui A."/>
            <person name="MacDonald P.J.P."/>
            <person name="McCowen C."/>
            <person name="Montmayeur A."/>
            <person name="Murphy C."/>
            <person name="Neiman D."/>
            <person name="Pearson M."/>
            <person name="Priest M."/>
            <person name="Roberts A."/>
            <person name="Saif S."/>
            <person name="Shea T."/>
            <person name="Sisk P."/>
            <person name="Stolte C."/>
            <person name="Sykes S."/>
            <person name="Wortman J."/>
            <person name="Nusbaum C."/>
            <person name="Birren B."/>
        </authorList>
    </citation>
    <scope>NUCLEOTIDE SEQUENCE [LARGE SCALE GENOMIC DNA]</scope>
    <source>
        <strain evidence="1 2">8TBB</strain>
    </source>
</reference>
<name>A0A9P2W2G3_BARTA</name>
<evidence type="ECO:0000313" key="1">
    <source>
        <dbReference type="EMBL" id="EJF93803.1"/>
    </source>
</evidence>
<proteinExistence type="predicted"/>
<evidence type="ECO:0000313" key="2">
    <source>
        <dbReference type="Proteomes" id="UP000002648"/>
    </source>
</evidence>
<comment type="caution">
    <text evidence="1">The sequence shown here is derived from an EMBL/GenBank/DDBJ whole genome shotgun (WGS) entry which is preliminary data.</text>
</comment>
<keyword evidence="2" id="KW-1185">Reference proteome</keyword>
<gene>
    <name evidence="1" type="ORF">ME9_01288</name>
</gene>
<protein>
    <submittedName>
        <fullName evidence="1">Uncharacterized protein</fullName>
    </submittedName>
</protein>
<accession>A0A9P2W2G3</accession>
<dbReference type="AlphaFoldDB" id="A0A9P2W2G3"/>